<evidence type="ECO:0000259" key="2">
    <source>
        <dbReference type="PROSITE" id="PS50056"/>
    </source>
</evidence>
<reference evidence="3" key="1">
    <citation type="journal article" date="2012" name="Nature">
        <title>The oyster genome reveals stress adaptation and complexity of shell formation.</title>
        <authorList>
            <person name="Zhang G."/>
            <person name="Fang X."/>
            <person name="Guo X."/>
            <person name="Li L."/>
            <person name="Luo R."/>
            <person name="Xu F."/>
            <person name="Yang P."/>
            <person name="Zhang L."/>
            <person name="Wang X."/>
            <person name="Qi H."/>
            <person name="Xiong Z."/>
            <person name="Que H."/>
            <person name="Xie Y."/>
            <person name="Holland P.W."/>
            <person name="Paps J."/>
            <person name="Zhu Y."/>
            <person name="Wu F."/>
            <person name="Chen Y."/>
            <person name="Wang J."/>
            <person name="Peng C."/>
            <person name="Meng J."/>
            <person name="Yang L."/>
            <person name="Liu J."/>
            <person name="Wen B."/>
            <person name="Zhang N."/>
            <person name="Huang Z."/>
            <person name="Zhu Q."/>
            <person name="Feng Y."/>
            <person name="Mount A."/>
            <person name="Hedgecock D."/>
            <person name="Xu Z."/>
            <person name="Liu Y."/>
            <person name="Domazet-Loso T."/>
            <person name="Du Y."/>
            <person name="Sun X."/>
            <person name="Zhang S."/>
            <person name="Liu B."/>
            <person name="Cheng P."/>
            <person name="Jiang X."/>
            <person name="Li J."/>
            <person name="Fan D."/>
            <person name="Wang W."/>
            <person name="Fu W."/>
            <person name="Wang T."/>
            <person name="Wang B."/>
            <person name="Zhang J."/>
            <person name="Peng Z."/>
            <person name="Li Y."/>
            <person name="Li N."/>
            <person name="Wang J."/>
            <person name="Chen M."/>
            <person name="He Y."/>
            <person name="Tan F."/>
            <person name="Song X."/>
            <person name="Zheng Q."/>
            <person name="Huang R."/>
            <person name="Yang H."/>
            <person name="Du X."/>
            <person name="Chen L."/>
            <person name="Yang M."/>
            <person name="Gaffney P.M."/>
            <person name="Wang S."/>
            <person name="Luo L."/>
            <person name="She Z."/>
            <person name="Ming Y."/>
            <person name="Huang W."/>
            <person name="Zhang S."/>
            <person name="Huang B."/>
            <person name="Zhang Y."/>
            <person name="Qu T."/>
            <person name="Ni P."/>
            <person name="Miao G."/>
            <person name="Wang J."/>
            <person name="Wang Q."/>
            <person name="Steinberg C.E."/>
            <person name="Wang H."/>
            <person name="Li N."/>
            <person name="Qian L."/>
            <person name="Zhang G."/>
            <person name="Li Y."/>
            <person name="Yang H."/>
            <person name="Liu X."/>
            <person name="Wang J."/>
            <person name="Yin Y."/>
            <person name="Wang J."/>
        </authorList>
    </citation>
    <scope>NUCLEOTIDE SEQUENCE [LARGE SCALE GENOMIC DNA]</scope>
    <source>
        <strain evidence="3">05x7-T-G4-1.051#20</strain>
    </source>
</reference>
<name>K1PXS3_MAGGI</name>
<dbReference type="Pfam" id="PF00102">
    <property type="entry name" value="Y_phosphatase"/>
    <property type="match status" value="2"/>
</dbReference>
<dbReference type="InParanoid" id="K1PXS3"/>
<evidence type="ECO:0000313" key="3">
    <source>
        <dbReference type="EMBL" id="EKC21260.1"/>
    </source>
</evidence>
<gene>
    <name evidence="3" type="ORF">CGI_10004209</name>
</gene>
<dbReference type="Gene3D" id="3.90.190.10">
    <property type="entry name" value="Protein tyrosine phosphatase superfamily"/>
    <property type="match status" value="2"/>
</dbReference>
<dbReference type="PROSITE" id="PS50056">
    <property type="entry name" value="TYR_PHOSPHATASE_2"/>
    <property type="match status" value="2"/>
</dbReference>
<evidence type="ECO:0000259" key="1">
    <source>
        <dbReference type="PROSITE" id="PS50055"/>
    </source>
</evidence>
<dbReference type="PROSITE" id="PS50055">
    <property type="entry name" value="TYR_PHOSPHATASE_PTP"/>
    <property type="match status" value="2"/>
</dbReference>
<dbReference type="InterPro" id="IPR000387">
    <property type="entry name" value="Tyr_Pase_dom"/>
</dbReference>
<dbReference type="SMART" id="SM00194">
    <property type="entry name" value="PTPc"/>
    <property type="match status" value="1"/>
</dbReference>
<dbReference type="InterPro" id="IPR050348">
    <property type="entry name" value="Protein-Tyr_Phosphatase"/>
</dbReference>
<sequence length="459" mass="52907">MADQEVLTIVQLDNDADEVFGNCCRKKDETNLQNSFELNPQEKTTFGNFELLTCHFQDDHALVSRHVKLYRGRFWNGNHVVPNGLQPMISLVETILSRRREQMENPVVVVCRDGAQRSGLFCVLANLVEQLQLSGSVDILQTVLNIRHRRPQIVPCLEQLEYIYDFIKKYLESGNKVFGTRCRSKDETFSQNSYELNPQEKTTFGTFELLTCHFQDDHALVSRHVKLYRGRFWNGNHVVPNDLQPMISLVETILNRRREQMENPVVVMCRDGAQRSGLFCVLANLVEQLQLSGSVDILQTVLNVRHRRPQIVPCLEQLEYIYDFIKKYLESGNKCSCMERVIGGSETGKIKKSALNGLWIFTPKVIGQQKRNESDTCLMKTHKYKPPCTLHFRLVLSHHRSILLLTVDCRSKGVEIEEFIPITSTGKLVVDKLKSMFLMREDIDQDEENSYLGCGKFDE</sequence>
<feature type="domain" description="Tyrosine-protein phosphatase" evidence="1">
    <location>
        <begin position="222"/>
        <end position="328"/>
    </location>
</feature>
<keyword evidence="3" id="KW-0675">Receptor</keyword>
<dbReference type="InterPro" id="IPR029021">
    <property type="entry name" value="Prot-tyrosine_phosphatase-like"/>
</dbReference>
<protein>
    <submittedName>
        <fullName evidence="3">Receptor-type tyrosine-protein phosphatase alpha</fullName>
    </submittedName>
</protein>
<proteinExistence type="predicted"/>
<feature type="domain" description="Tyrosine specific protein phosphatases" evidence="2">
    <location>
        <begin position="86"/>
        <end position="161"/>
    </location>
</feature>
<feature type="domain" description="Tyrosine-protein phosphatase" evidence="1">
    <location>
        <begin position="1"/>
        <end position="170"/>
    </location>
</feature>
<accession>K1PXS3</accession>
<dbReference type="HOGENOM" id="CLU_596202_0_0_1"/>
<organism evidence="3">
    <name type="scientific">Magallana gigas</name>
    <name type="common">Pacific oyster</name>
    <name type="synonym">Crassostrea gigas</name>
    <dbReference type="NCBI Taxonomy" id="29159"/>
    <lineage>
        <taxon>Eukaryota</taxon>
        <taxon>Metazoa</taxon>
        <taxon>Spiralia</taxon>
        <taxon>Lophotrochozoa</taxon>
        <taxon>Mollusca</taxon>
        <taxon>Bivalvia</taxon>
        <taxon>Autobranchia</taxon>
        <taxon>Pteriomorphia</taxon>
        <taxon>Ostreida</taxon>
        <taxon>Ostreoidea</taxon>
        <taxon>Ostreidae</taxon>
        <taxon>Magallana</taxon>
    </lineage>
</organism>
<dbReference type="InterPro" id="IPR000242">
    <property type="entry name" value="PTP_cat"/>
</dbReference>
<dbReference type="GO" id="GO:0004725">
    <property type="term" value="F:protein tyrosine phosphatase activity"/>
    <property type="evidence" value="ECO:0007669"/>
    <property type="project" value="InterPro"/>
</dbReference>
<dbReference type="AlphaFoldDB" id="K1PXS3"/>
<dbReference type="SMART" id="SM00404">
    <property type="entry name" value="PTPc_motif"/>
    <property type="match status" value="2"/>
</dbReference>
<dbReference type="InterPro" id="IPR003595">
    <property type="entry name" value="Tyr_Pase_cat"/>
</dbReference>
<dbReference type="EMBL" id="JH816907">
    <property type="protein sequence ID" value="EKC21260.1"/>
    <property type="molecule type" value="Genomic_DNA"/>
</dbReference>
<dbReference type="SUPFAM" id="SSF52799">
    <property type="entry name" value="(Phosphotyrosine protein) phosphatases II"/>
    <property type="match status" value="2"/>
</dbReference>
<dbReference type="PANTHER" id="PTHR19134">
    <property type="entry name" value="RECEPTOR-TYPE TYROSINE-PROTEIN PHOSPHATASE"/>
    <property type="match status" value="1"/>
</dbReference>
<feature type="domain" description="Tyrosine specific protein phosphatases" evidence="2">
    <location>
        <begin position="244"/>
        <end position="319"/>
    </location>
</feature>
<dbReference type="PANTHER" id="PTHR19134:SF449">
    <property type="entry name" value="TYROSINE-PROTEIN PHOSPHATASE 1"/>
    <property type="match status" value="1"/>
</dbReference>